<feature type="domain" description="Ubiquitin-like" evidence="2">
    <location>
        <begin position="10"/>
        <end position="67"/>
    </location>
</feature>
<proteinExistence type="predicted"/>
<dbReference type="EMBL" id="VIIS01000175">
    <property type="protein sequence ID" value="KAF0312377.1"/>
    <property type="molecule type" value="Genomic_DNA"/>
</dbReference>
<accession>A0A6A4WZ60</accession>
<name>A0A6A4WZ60_AMPAM</name>
<dbReference type="GO" id="GO:0006368">
    <property type="term" value="P:transcription elongation by RNA polymerase II"/>
    <property type="evidence" value="ECO:0007669"/>
    <property type="project" value="InterPro"/>
</dbReference>
<evidence type="ECO:0000259" key="2">
    <source>
        <dbReference type="PROSITE" id="PS50053"/>
    </source>
</evidence>
<dbReference type="OrthoDB" id="7537057at2759"/>
<dbReference type="Gene3D" id="3.10.20.90">
    <property type="entry name" value="Phosphatidylinositol 3-kinase Catalytic Subunit, Chain A, domain 1"/>
    <property type="match status" value="1"/>
</dbReference>
<protein>
    <submittedName>
        <fullName evidence="3">Elongin-B</fullName>
    </submittedName>
</protein>
<evidence type="ECO:0000313" key="4">
    <source>
        <dbReference type="Proteomes" id="UP000440578"/>
    </source>
</evidence>
<dbReference type="AlphaFoldDB" id="A0A6A4WZ60"/>
<dbReference type="Proteomes" id="UP000440578">
    <property type="component" value="Unassembled WGS sequence"/>
</dbReference>
<dbReference type="InterPro" id="IPR039049">
    <property type="entry name" value="ELOB"/>
</dbReference>
<dbReference type="SUPFAM" id="SSF54236">
    <property type="entry name" value="Ubiquitin-like"/>
    <property type="match status" value="1"/>
</dbReference>
<gene>
    <name evidence="3" type="primary">Elob_1</name>
    <name evidence="3" type="ORF">FJT64_016894</name>
</gene>
<dbReference type="InterPro" id="IPR029071">
    <property type="entry name" value="Ubiquitin-like_domsf"/>
</dbReference>
<comment type="caution">
    <text evidence="3">The sequence shown here is derived from an EMBL/GenBank/DDBJ whole genome shotgun (WGS) entry which is preliminary data.</text>
</comment>
<evidence type="ECO:0000313" key="3">
    <source>
        <dbReference type="EMBL" id="KAF0312377.1"/>
    </source>
</evidence>
<dbReference type="PROSITE" id="PS50053">
    <property type="entry name" value="UBIQUITIN_2"/>
    <property type="match status" value="1"/>
</dbReference>
<dbReference type="PANTHER" id="PTHR13248:SF4">
    <property type="entry name" value="ELONGIN B"/>
    <property type="match status" value="1"/>
</dbReference>
<dbReference type="GO" id="GO:0070449">
    <property type="term" value="C:elongin complex"/>
    <property type="evidence" value="ECO:0007669"/>
    <property type="project" value="InterPro"/>
</dbReference>
<reference evidence="3 4" key="1">
    <citation type="submission" date="2019-07" db="EMBL/GenBank/DDBJ databases">
        <title>Draft genome assembly of a fouling barnacle, Amphibalanus amphitrite (Darwin, 1854): The first reference genome for Thecostraca.</title>
        <authorList>
            <person name="Kim W."/>
        </authorList>
    </citation>
    <scope>NUCLEOTIDE SEQUENCE [LARGE SCALE GENOMIC DNA]</scope>
    <source>
        <strain evidence="3">SNU_AA5</strain>
        <tissue evidence="3">Soma without cirri and trophi</tissue>
    </source>
</reference>
<organism evidence="3 4">
    <name type="scientific">Amphibalanus amphitrite</name>
    <name type="common">Striped barnacle</name>
    <name type="synonym">Balanus amphitrite</name>
    <dbReference type="NCBI Taxonomy" id="1232801"/>
    <lineage>
        <taxon>Eukaryota</taxon>
        <taxon>Metazoa</taxon>
        <taxon>Ecdysozoa</taxon>
        <taxon>Arthropoda</taxon>
        <taxon>Crustacea</taxon>
        <taxon>Multicrustacea</taxon>
        <taxon>Cirripedia</taxon>
        <taxon>Thoracica</taxon>
        <taxon>Thoracicalcarea</taxon>
        <taxon>Balanomorpha</taxon>
        <taxon>Balanoidea</taxon>
        <taxon>Balanidae</taxon>
        <taxon>Amphibalaninae</taxon>
        <taxon>Amphibalanus</taxon>
    </lineage>
</organism>
<evidence type="ECO:0000256" key="1">
    <source>
        <dbReference type="SAM" id="MobiDB-lite"/>
    </source>
</evidence>
<sequence>MLRLAHSFTMDIYMMIRRQKTTIFTDAKENTSVMELKRILEGILKVSPENQKLFKDETEMEDTKTLQAHKPATLVLCFRQEDGEFEAPEVVPYSTPPELPDVMRPQQETAPAEQIAS</sequence>
<feature type="region of interest" description="Disordered" evidence="1">
    <location>
        <begin position="87"/>
        <end position="117"/>
    </location>
</feature>
<dbReference type="PANTHER" id="PTHR13248">
    <property type="entry name" value="TRANSCRIPTION ELONGATION FACTOR B POLYPEPTIDE 2"/>
    <property type="match status" value="1"/>
</dbReference>
<dbReference type="GO" id="GO:0030891">
    <property type="term" value="C:VCB complex"/>
    <property type="evidence" value="ECO:0007669"/>
    <property type="project" value="InterPro"/>
</dbReference>
<keyword evidence="4" id="KW-1185">Reference proteome</keyword>
<dbReference type="InterPro" id="IPR000626">
    <property type="entry name" value="Ubiquitin-like_dom"/>
</dbReference>